<accession>A0A8J3ZH85</accession>
<dbReference type="SUPFAM" id="SSF53474">
    <property type="entry name" value="alpha/beta-Hydrolases"/>
    <property type="match status" value="1"/>
</dbReference>
<dbReference type="GO" id="GO:0004177">
    <property type="term" value="F:aminopeptidase activity"/>
    <property type="evidence" value="ECO:0007669"/>
    <property type="project" value="UniProtKB-KW"/>
</dbReference>
<evidence type="ECO:0000256" key="1">
    <source>
        <dbReference type="ARBA" id="ARBA00022801"/>
    </source>
</evidence>
<sequence>MKPADIASARIPGRPAVNPRGDTVVVALSHIDLDADDYTSQLWISPADGSAPPRRLTGGWRDGAPEYSPDGAWIAFLRAVRGDDGETGKPQLWILPTAGGEARKVTDEKLGVGEFTWAPDSARIAYVARVPEEGRYGTRDGVDAGKEPPRRIGKLFYRVDDLGFLLDRPRHVFVTGIDPADEPVKITDGPYDHSAVAWSPAGGLLAFVAARHETWNDDLVSDVWVCAEDGSGLRAVTDGTLSSNQPQFTPDGTGVCFLGTEADDSVIATESLWYVPTDGGAPARRLTDREKYHIAYPGGHVQPGDDGVLFPNEQRGAVELLLVPYDGGEPTVLVGGERQVAGYHRVGDTLALTLADAGSWGELFVGERKLSSWNEGTTSFPMEEITGSAPDGYPVHGWIVRPAGEGPHPVLLMIHGGPFTQYGWRLFDEAQVYAGAGYAVVMGNPRGSSGYGEAHGRAVIGDVGDVCGADLMALLDQALKAEDLDGSRVGVLGGSHGGFMTTWLAARHPERFKAAASERAVNAIDSFTGSSDIGWFFTEALWTNDPAKSPLTYVDRITAPMLIIHSEQDWRCPVEQAQRLFVALKRRGAEVEMLLFPGEGHEMSRTGLPSHRVARFDAIVEWFDRWL</sequence>
<evidence type="ECO:0000259" key="2">
    <source>
        <dbReference type="Pfam" id="PF00326"/>
    </source>
</evidence>
<dbReference type="EMBL" id="BOPG01000067">
    <property type="protein sequence ID" value="GIJ61521.1"/>
    <property type="molecule type" value="Genomic_DNA"/>
</dbReference>
<dbReference type="GO" id="GO:0006508">
    <property type="term" value="P:proteolysis"/>
    <property type="evidence" value="ECO:0007669"/>
    <property type="project" value="InterPro"/>
</dbReference>
<evidence type="ECO:0000313" key="4">
    <source>
        <dbReference type="Proteomes" id="UP000612585"/>
    </source>
</evidence>
<evidence type="ECO:0000313" key="3">
    <source>
        <dbReference type="EMBL" id="GIJ61521.1"/>
    </source>
</evidence>
<protein>
    <submittedName>
        <fullName evidence="3">Dipeptidyl aminopeptidase</fullName>
    </submittedName>
</protein>
<reference evidence="3" key="1">
    <citation type="submission" date="2021-01" db="EMBL/GenBank/DDBJ databases">
        <title>Whole genome shotgun sequence of Virgisporangium aurantiacum NBRC 16421.</title>
        <authorList>
            <person name="Komaki H."/>
            <person name="Tamura T."/>
        </authorList>
    </citation>
    <scope>NUCLEOTIDE SEQUENCE</scope>
    <source>
        <strain evidence="3">NBRC 16421</strain>
    </source>
</reference>
<keyword evidence="3" id="KW-0645">Protease</keyword>
<organism evidence="3 4">
    <name type="scientific">Virgisporangium aurantiacum</name>
    <dbReference type="NCBI Taxonomy" id="175570"/>
    <lineage>
        <taxon>Bacteria</taxon>
        <taxon>Bacillati</taxon>
        <taxon>Actinomycetota</taxon>
        <taxon>Actinomycetes</taxon>
        <taxon>Micromonosporales</taxon>
        <taxon>Micromonosporaceae</taxon>
        <taxon>Virgisporangium</taxon>
    </lineage>
</organism>
<dbReference type="GO" id="GO:0004252">
    <property type="term" value="F:serine-type endopeptidase activity"/>
    <property type="evidence" value="ECO:0007669"/>
    <property type="project" value="TreeGrafter"/>
</dbReference>
<comment type="caution">
    <text evidence="3">The sequence shown here is derived from an EMBL/GenBank/DDBJ whole genome shotgun (WGS) entry which is preliminary data.</text>
</comment>
<proteinExistence type="predicted"/>
<feature type="domain" description="Peptidase S9 prolyl oligopeptidase catalytic" evidence="2">
    <location>
        <begin position="425"/>
        <end position="627"/>
    </location>
</feature>
<keyword evidence="1" id="KW-0378">Hydrolase</keyword>
<dbReference type="SUPFAM" id="SSF82171">
    <property type="entry name" value="DPP6 N-terminal domain-like"/>
    <property type="match status" value="1"/>
</dbReference>
<dbReference type="Proteomes" id="UP000612585">
    <property type="component" value="Unassembled WGS sequence"/>
</dbReference>
<dbReference type="InterPro" id="IPR029058">
    <property type="entry name" value="AB_hydrolase_fold"/>
</dbReference>
<name>A0A8J3ZH85_9ACTN</name>
<keyword evidence="4" id="KW-1185">Reference proteome</keyword>
<dbReference type="Pfam" id="PF00326">
    <property type="entry name" value="Peptidase_S9"/>
    <property type="match status" value="1"/>
</dbReference>
<dbReference type="PANTHER" id="PTHR42776:SF27">
    <property type="entry name" value="DIPEPTIDYL PEPTIDASE FAMILY MEMBER 6"/>
    <property type="match status" value="1"/>
</dbReference>
<dbReference type="RefSeq" id="WP_204006505.1">
    <property type="nucleotide sequence ID" value="NZ_BOPG01000067.1"/>
</dbReference>
<dbReference type="PANTHER" id="PTHR42776">
    <property type="entry name" value="SERINE PEPTIDASE S9 FAMILY MEMBER"/>
    <property type="match status" value="1"/>
</dbReference>
<keyword evidence="3" id="KW-0031">Aminopeptidase</keyword>
<dbReference type="Gene3D" id="2.120.10.30">
    <property type="entry name" value="TolB, C-terminal domain"/>
    <property type="match status" value="2"/>
</dbReference>
<gene>
    <name evidence="3" type="ORF">Vau01_090370</name>
</gene>
<dbReference type="Gene3D" id="3.40.50.1820">
    <property type="entry name" value="alpha/beta hydrolase"/>
    <property type="match status" value="1"/>
</dbReference>
<dbReference type="AlphaFoldDB" id="A0A8J3ZH85"/>
<dbReference type="InterPro" id="IPR011042">
    <property type="entry name" value="6-blade_b-propeller_TolB-like"/>
</dbReference>
<dbReference type="InterPro" id="IPR001375">
    <property type="entry name" value="Peptidase_S9_cat"/>
</dbReference>